<protein>
    <recommendedName>
        <fullName evidence="3">Endonuclease/exonuclease/phosphatase domain-containing protein</fullName>
    </recommendedName>
</protein>
<dbReference type="AlphaFoldDB" id="A0A6A4WX46"/>
<dbReference type="PANTHER" id="PTHR33776">
    <property type="entry name" value="ENDO/EXONUCLEASE/PHOSPHATASE DOMAIN-CONTAINING PROTEIN"/>
    <property type="match status" value="1"/>
</dbReference>
<dbReference type="OrthoDB" id="6078042at2759"/>
<evidence type="ECO:0000313" key="2">
    <source>
        <dbReference type="Proteomes" id="UP000440578"/>
    </source>
</evidence>
<dbReference type="Proteomes" id="UP000440578">
    <property type="component" value="Unassembled WGS sequence"/>
</dbReference>
<reference evidence="1 2" key="1">
    <citation type="submission" date="2019-07" db="EMBL/GenBank/DDBJ databases">
        <title>Draft genome assembly of a fouling barnacle, Amphibalanus amphitrite (Darwin, 1854): The first reference genome for Thecostraca.</title>
        <authorList>
            <person name="Kim W."/>
        </authorList>
    </citation>
    <scope>NUCLEOTIDE SEQUENCE [LARGE SCALE GENOMIC DNA]</scope>
    <source>
        <strain evidence="1">SNU_AA5</strain>
        <tissue evidence="1">Soma without cirri and trophi</tissue>
    </source>
</reference>
<sequence>MLCSLYRPPVQTSARVTSDLDELERQVQYILTKHSGLIFLTGDVNINMSDGNNSTAANRMRELLFTYSLQQHIRGPTYEPSGSTIDVICSNSEVVRSGSLHCDFSPHRWSRVLVTVPDYRPARCSSTARCWRKLDVAEAGRLLQCVDWSPVFESTAPEAQWDYFVKAALPIIDNLAPAKRFKARNPTAPPVTEATKELMARRRAALRSGDRPLYKELNRRVRAAIRRDTSEEIHRRILASGRSSMWRTIRPVISAKQPTRPAPGADADTMNRYFASVGTVTARQVDTSGPELPVRLARVSTGRFVVRTVTPESLVATVAQMNAADTCHHMRIPGQWPLATTSFAVW</sequence>
<accession>A0A6A4WX46</accession>
<organism evidence="1 2">
    <name type="scientific">Amphibalanus amphitrite</name>
    <name type="common">Striped barnacle</name>
    <name type="synonym">Balanus amphitrite</name>
    <dbReference type="NCBI Taxonomy" id="1232801"/>
    <lineage>
        <taxon>Eukaryota</taxon>
        <taxon>Metazoa</taxon>
        <taxon>Ecdysozoa</taxon>
        <taxon>Arthropoda</taxon>
        <taxon>Crustacea</taxon>
        <taxon>Multicrustacea</taxon>
        <taxon>Cirripedia</taxon>
        <taxon>Thoracica</taxon>
        <taxon>Thoracicalcarea</taxon>
        <taxon>Balanomorpha</taxon>
        <taxon>Balanoidea</taxon>
        <taxon>Balanidae</taxon>
        <taxon>Amphibalaninae</taxon>
        <taxon>Amphibalanus</taxon>
    </lineage>
</organism>
<name>A0A6A4WX46_AMPAM</name>
<comment type="caution">
    <text evidence="1">The sequence shown here is derived from an EMBL/GenBank/DDBJ whole genome shotgun (WGS) entry which is preliminary data.</text>
</comment>
<gene>
    <name evidence="1" type="ORF">FJT64_021877</name>
</gene>
<dbReference type="EMBL" id="VIIS01000642">
    <property type="protein sequence ID" value="KAF0306681.1"/>
    <property type="molecule type" value="Genomic_DNA"/>
</dbReference>
<dbReference type="Gene3D" id="3.60.10.10">
    <property type="entry name" value="Endonuclease/exonuclease/phosphatase"/>
    <property type="match status" value="1"/>
</dbReference>
<dbReference type="InterPro" id="IPR036691">
    <property type="entry name" value="Endo/exonu/phosph_ase_sf"/>
</dbReference>
<keyword evidence="2" id="KW-1185">Reference proteome</keyword>
<evidence type="ECO:0008006" key="3">
    <source>
        <dbReference type="Google" id="ProtNLM"/>
    </source>
</evidence>
<evidence type="ECO:0000313" key="1">
    <source>
        <dbReference type="EMBL" id="KAF0306681.1"/>
    </source>
</evidence>
<proteinExistence type="predicted"/>
<dbReference type="PANTHER" id="PTHR33776:SF3">
    <property type="entry name" value="PHD-TYPE DOMAIN-CONTAINING PROTEIN"/>
    <property type="match status" value="1"/>
</dbReference>